<comment type="caution">
    <text evidence="5">The sequence shown here is derived from an EMBL/GenBank/DDBJ whole genome shotgun (WGS) entry which is preliminary data.</text>
</comment>
<dbReference type="InterPro" id="IPR020902">
    <property type="entry name" value="Actin/actin-like_CS"/>
</dbReference>
<dbReference type="PROSITE" id="PS01132">
    <property type="entry name" value="ACTINS_ACT_LIKE"/>
    <property type="match status" value="1"/>
</dbReference>
<dbReference type="AlphaFoldDB" id="A0A6V8HGL2"/>
<dbReference type="PROSITE" id="PS00432">
    <property type="entry name" value="ACTINS_2"/>
    <property type="match status" value="1"/>
</dbReference>
<evidence type="ECO:0000256" key="3">
    <source>
        <dbReference type="RuleBase" id="RU000487"/>
    </source>
</evidence>
<dbReference type="EMBL" id="DF933837">
    <property type="protein sequence ID" value="GAM40862.1"/>
    <property type="molecule type" value="Genomic_DNA"/>
</dbReference>
<organism evidence="5 6">
    <name type="scientific">Talaromyces pinophilus</name>
    <name type="common">Penicillium pinophilum</name>
    <dbReference type="NCBI Taxonomy" id="128442"/>
    <lineage>
        <taxon>Eukaryota</taxon>
        <taxon>Fungi</taxon>
        <taxon>Dikarya</taxon>
        <taxon>Ascomycota</taxon>
        <taxon>Pezizomycotina</taxon>
        <taxon>Eurotiomycetes</taxon>
        <taxon>Eurotiomycetidae</taxon>
        <taxon>Eurotiales</taxon>
        <taxon>Trichocomaceae</taxon>
        <taxon>Talaromyces</taxon>
        <taxon>Talaromyces sect. Talaromyces</taxon>
    </lineage>
</organism>
<dbReference type="FunFam" id="3.30.420.40:FF:000404">
    <property type="entry name" value="Major actin"/>
    <property type="match status" value="1"/>
</dbReference>
<evidence type="ECO:0000313" key="6">
    <source>
        <dbReference type="Proteomes" id="UP000053095"/>
    </source>
</evidence>
<dbReference type="PANTHER" id="PTHR11937">
    <property type="entry name" value="ACTIN"/>
    <property type="match status" value="1"/>
</dbReference>
<dbReference type="Proteomes" id="UP000053095">
    <property type="component" value="Unassembled WGS sequence"/>
</dbReference>
<comment type="catalytic activity">
    <reaction evidence="2">
        <text>ATP + H2O = ADP + phosphate + H(+)</text>
        <dbReference type="Rhea" id="RHEA:13065"/>
        <dbReference type="ChEBI" id="CHEBI:15377"/>
        <dbReference type="ChEBI" id="CHEBI:15378"/>
        <dbReference type="ChEBI" id="CHEBI:30616"/>
        <dbReference type="ChEBI" id="CHEBI:43474"/>
        <dbReference type="ChEBI" id="CHEBI:456216"/>
    </reaction>
</comment>
<dbReference type="InterPro" id="IPR043129">
    <property type="entry name" value="ATPase_NBD"/>
</dbReference>
<evidence type="ECO:0000313" key="5">
    <source>
        <dbReference type="EMBL" id="GAM40862.1"/>
    </source>
</evidence>
<evidence type="ECO:0000256" key="1">
    <source>
        <dbReference type="ARBA" id="ARBA00003520"/>
    </source>
</evidence>
<evidence type="ECO:0000256" key="2">
    <source>
        <dbReference type="ARBA" id="ARBA00049360"/>
    </source>
</evidence>
<dbReference type="CDD" id="cd10224">
    <property type="entry name" value="ASKHA_NBD_actin"/>
    <property type="match status" value="1"/>
</dbReference>
<protein>
    <submittedName>
        <fullName evidence="5">Actin</fullName>
    </submittedName>
</protein>
<dbReference type="SMART" id="SM00268">
    <property type="entry name" value="ACTIN"/>
    <property type="match status" value="1"/>
</dbReference>
<gene>
    <name evidence="5" type="ORF">TCE0_041r13542</name>
</gene>
<evidence type="ECO:0000256" key="4">
    <source>
        <dbReference type="SAM" id="MobiDB-lite"/>
    </source>
</evidence>
<dbReference type="FunFam" id="3.90.640.10:FF:000001">
    <property type="entry name" value="Actin, muscle"/>
    <property type="match status" value="1"/>
</dbReference>
<keyword evidence="6" id="KW-1185">Reference proteome</keyword>
<comment type="similarity">
    <text evidence="3">Belongs to the actin family.</text>
</comment>
<dbReference type="Gene3D" id="3.90.640.10">
    <property type="entry name" value="Actin, Chain A, domain 4"/>
    <property type="match status" value="1"/>
</dbReference>
<reference evidence="6" key="1">
    <citation type="journal article" date="2015" name="Genome Announc.">
        <title>Draft genome sequence of Talaromyces cellulolyticus strain Y-94, a source of lignocellulosic biomass-degrading enzymes.</title>
        <authorList>
            <person name="Fujii T."/>
            <person name="Koike H."/>
            <person name="Sawayama S."/>
            <person name="Yano S."/>
            <person name="Inoue H."/>
        </authorList>
    </citation>
    <scope>NUCLEOTIDE SEQUENCE [LARGE SCALE GENOMIC DNA]</scope>
    <source>
        <strain evidence="6">Y-94</strain>
    </source>
</reference>
<comment type="function">
    <text evidence="1">Actins are highly conserved proteins that are involved in various types of cell motility and are ubiquitously expressed in all eukaryotic cells.</text>
</comment>
<sequence length="531" mass="58439">MMANADVFVVYAGGRSVSRMAKWQDATNRRPAATKNEPDHALQPAVPTPKSVEPSELYSLESATGKEAPFYMFVRRTSGRKNMVCGEPESGSRSSLVARQSGHGQAIPAQSQRPSHQEAVKACHYRKPTAKTLRPGRQSAAVILDSGQQNSRLGVCVSKEVAALVIDNGSGMCKAGFAGDDAPRAVFPSIVGRPRHHGIMIGMGQKDSYVGDEAQSKRGILTLRYPIEHGVVTNWDDMEKIWHHTFYNELRVAPEEHPVLLTEAPINPKSNREKMTQIVFETFNAPAFYVSIQAVLSLYASGRTTGIVLDSGDGVTHVVPIYEGFALPHAISRVDMAGRDLTDYLMKILAERGYSFSTTAEREIVRDIKEKLCYVALDFEQEIQTASQSSSLEKSYELPDGQVITIGNERFRAPEALFQPSVIGLESGGIHVTTYNSIIKCDVDVRKDLYGNIVMSGGTTMYPGISDRMQKEITALAPSSMKIKIIAPPERKYSVWIGGSILASLSTFQQMWVSKQEYDESGPSIVHRKCF</sequence>
<feature type="region of interest" description="Disordered" evidence="4">
    <location>
        <begin position="22"/>
        <end position="52"/>
    </location>
</feature>
<dbReference type="FunFam" id="3.30.420.40:FF:000291">
    <property type="entry name" value="Actin, alpha skeletal muscle"/>
    <property type="match status" value="1"/>
</dbReference>
<dbReference type="InterPro" id="IPR004001">
    <property type="entry name" value="Actin_CS"/>
</dbReference>
<proteinExistence type="inferred from homology"/>
<dbReference type="PROSITE" id="PS00406">
    <property type="entry name" value="ACTINS_1"/>
    <property type="match status" value="1"/>
</dbReference>
<name>A0A6V8HGL2_TALPI</name>
<dbReference type="Pfam" id="PF00022">
    <property type="entry name" value="Actin"/>
    <property type="match status" value="1"/>
</dbReference>
<accession>A0A6V8HGL2</accession>
<dbReference type="PRINTS" id="PR00190">
    <property type="entry name" value="ACTIN"/>
</dbReference>
<dbReference type="Gene3D" id="3.30.420.40">
    <property type="match status" value="2"/>
</dbReference>
<dbReference type="FunFam" id="3.30.420.40:FF:000058">
    <property type="entry name" value="Putative actin-related protein 5"/>
    <property type="match status" value="1"/>
</dbReference>
<dbReference type="InterPro" id="IPR004000">
    <property type="entry name" value="Actin"/>
</dbReference>
<dbReference type="SUPFAM" id="SSF53067">
    <property type="entry name" value="Actin-like ATPase domain"/>
    <property type="match status" value="2"/>
</dbReference>